<feature type="domain" description="SF4 helicase" evidence="12">
    <location>
        <begin position="258"/>
        <end position="522"/>
    </location>
</feature>
<name>A0ABX0NR60_9BURK</name>
<dbReference type="CDD" id="cd00984">
    <property type="entry name" value="DnaB_C"/>
    <property type="match status" value="1"/>
</dbReference>
<comment type="caution">
    <text evidence="13">The sequence shown here is derived from an EMBL/GenBank/DDBJ whole genome shotgun (WGS) entry which is preliminary data.</text>
</comment>
<evidence type="ECO:0000313" key="14">
    <source>
        <dbReference type="Proteomes" id="UP000609726"/>
    </source>
</evidence>
<evidence type="ECO:0000259" key="12">
    <source>
        <dbReference type="PROSITE" id="PS51199"/>
    </source>
</evidence>
<dbReference type="SUPFAM" id="SSF52540">
    <property type="entry name" value="P-loop containing nucleoside triphosphate hydrolases"/>
    <property type="match status" value="1"/>
</dbReference>
<dbReference type="InterPro" id="IPR036185">
    <property type="entry name" value="DNA_heli_DnaB-like_N_sf"/>
</dbReference>
<dbReference type="PANTHER" id="PTHR30153">
    <property type="entry name" value="REPLICATIVE DNA HELICASE DNAB"/>
    <property type="match status" value="1"/>
</dbReference>
<evidence type="ECO:0000256" key="1">
    <source>
        <dbReference type="ARBA" id="ARBA00008428"/>
    </source>
</evidence>
<evidence type="ECO:0000256" key="7">
    <source>
        <dbReference type="ARBA" id="ARBA00022840"/>
    </source>
</evidence>
<evidence type="ECO:0000256" key="2">
    <source>
        <dbReference type="ARBA" id="ARBA00022515"/>
    </source>
</evidence>
<dbReference type="InterPro" id="IPR007694">
    <property type="entry name" value="DNA_helicase_DnaB-like_C"/>
</dbReference>
<keyword evidence="4" id="KW-0547">Nucleotide-binding</keyword>
<evidence type="ECO:0000256" key="4">
    <source>
        <dbReference type="ARBA" id="ARBA00022741"/>
    </source>
</evidence>
<dbReference type="SUPFAM" id="SSF48024">
    <property type="entry name" value="N-terminal domain of DnaB helicase"/>
    <property type="match status" value="1"/>
</dbReference>
<evidence type="ECO:0000256" key="8">
    <source>
        <dbReference type="ARBA" id="ARBA00023125"/>
    </source>
</evidence>
<organism evidence="13 14">
    <name type="scientific">Massilia mucilaginosa</name>
    <dbReference type="NCBI Taxonomy" id="2609282"/>
    <lineage>
        <taxon>Bacteria</taxon>
        <taxon>Pseudomonadati</taxon>
        <taxon>Pseudomonadota</taxon>
        <taxon>Betaproteobacteria</taxon>
        <taxon>Burkholderiales</taxon>
        <taxon>Oxalobacteraceae</taxon>
        <taxon>Telluria group</taxon>
        <taxon>Massilia</taxon>
    </lineage>
</organism>
<protein>
    <recommendedName>
        <fullName evidence="10">DNA 5'-3' helicase</fullName>
        <ecNumber evidence="10">5.6.2.3</ecNumber>
    </recommendedName>
</protein>
<dbReference type="Gene3D" id="3.40.50.300">
    <property type="entry name" value="P-loop containing nucleotide triphosphate hydrolases"/>
    <property type="match status" value="1"/>
</dbReference>
<dbReference type="EMBL" id="WHJH01000008">
    <property type="protein sequence ID" value="NHZ89296.1"/>
    <property type="molecule type" value="Genomic_DNA"/>
</dbReference>
<keyword evidence="9" id="KW-0413">Isomerase</keyword>
<accession>A0ABX0NR60</accession>
<evidence type="ECO:0000256" key="5">
    <source>
        <dbReference type="ARBA" id="ARBA00022801"/>
    </source>
</evidence>
<dbReference type="InterPro" id="IPR007693">
    <property type="entry name" value="DNA_helicase_DnaB-like_N"/>
</dbReference>
<dbReference type="InterPro" id="IPR027417">
    <property type="entry name" value="P-loop_NTPase"/>
</dbReference>
<evidence type="ECO:0000256" key="6">
    <source>
        <dbReference type="ARBA" id="ARBA00022806"/>
    </source>
</evidence>
<sequence>MQAGRRQADSRRRCGVRLCGQGGRADRVPAPAVARIQGALQPGGREAVQVVAHGVFQVGQGQLVPPVVHPARWRVRPHHQRPASQAPARGERLSRPLFSISAEQAVLGAILVDNGALDKIPTLLEHDFYRADHRLIYAEMVRQVMDNKRADAITLADTLKERVADCLPYLFALQASAASAANVVKHAAIVRDRAMLRALDAFGLEAQSEASGALEPARVVLDRMAHKLDALALNKEEGAPLHSAELLGGYVELLTQRMDGLVRAIPTGFRDLDRQLDGGLERGTLSVLAARPGMGKTAMGLAMARNVAREGTALFLSMEMNRTQISDRNIAALGGIPVAWLRNPHAGDAATWDKVAAACAANGQLNLYVDDASSLSMLEIRAKARAIKRRHGLDLLVIDQLSFITGGGNENKAYDIGEHTRGAVALSKELDCAVLLLAQLNRDCEKRHNRRPIMADLAMSGSVEQDAANVLFLYRDEMYNPATRERGICEVITGKQRQGATGTVGVQYIGNQTRFEDLQYAWQAPNQRDADPAARLRGFD</sequence>
<keyword evidence="3" id="KW-0235">DNA replication</keyword>
<keyword evidence="8" id="KW-0238">DNA-binding</keyword>
<dbReference type="Pfam" id="PF00772">
    <property type="entry name" value="DnaB"/>
    <property type="match status" value="1"/>
</dbReference>
<dbReference type="EC" id="5.6.2.3" evidence="10"/>
<evidence type="ECO:0000256" key="11">
    <source>
        <dbReference type="ARBA" id="ARBA00048954"/>
    </source>
</evidence>
<evidence type="ECO:0000256" key="3">
    <source>
        <dbReference type="ARBA" id="ARBA00022705"/>
    </source>
</evidence>
<dbReference type="Proteomes" id="UP000609726">
    <property type="component" value="Unassembled WGS sequence"/>
</dbReference>
<keyword evidence="6" id="KW-0347">Helicase</keyword>
<dbReference type="Pfam" id="PF03796">
    <property type="entry name" value="DnaB_C"/>
    <property type="match status" value="1"/>
</dbReference>
<evidence type="ECO:0000256" key="9">
    <source>
        <dbReference type="ARBA" id="ARBA00023235"/>
    </source>
</evidence>
<gene>
    <name evidence="13" type="ORF">F2P45_09760</name>
</gene>
<reference evidence="13 14" key="1">
    <citation type="submission" date="2019-10" db="EMBL/GenBank/DDBJ databases">
        <title>Taxonomy of Antarctic Massilia spp.: description of Massilia rubra sp. nov., Massilia aquatica sp. nov., Massilia mucilaginosa sp. nov., Massilia frigida sp. nov. isolated from streams, lakes and regoliths.</title>
        <authorList>
            <person name="Holochova P."/>
            <person name="Sedlacek I."/>
            <person name="Kralova S."/>
            <person name="Maslanova I."/>
            <person name="Busse H.-J."/>
            <person name="Stankova E."/>
            <person name="Vrbovska V."/>
            <person name="Kovarovic V."/>
            <person name="Bartak M."/>
            <person name="Svec P."/>
            <person name="Pantucek R."/>
        </authorList>
    </citation>
    <scope>NUCLEOTIDE SEQUENCE [LARGE SCALE GENOMIC DNA]</scope>
    <source>
        <strain evidence="13 14">CCM 8733</strain>
    </source>
</reference>
<dbReference type="PROSITE" id="PS51199">
    <property type="entry name" value="SF4_HELICASE"/>
    <property type="match status" value="1"/>
</dbReference>
<keyword evidence="5" id="KW-0378">Hydrolase</keyword>
<comment type="catalytic activity">
    <reaction evidence="11">
        <text>ATP + H2O = ADP + phosphate + H(+)</text>
        <dbReference type="Rhea" id="RHEA:13065"/>
        <dbReference type="ChEBI" id="CHEBI:15377"/>
        <dbReference type="ChEBI" id="CHEBI:15378"/>
        <dbReference type="ChEBI" id="CHEBI:30616"/>
        <dbReference type="ChEBI" id="CHEBI:43474"/>
        <dbReference type="ChEBI" id="CHEBI:456216"/>
        <dbReference type="EC" id="5.6.2.3"/>
    </reaction>
</comment>
<proteinExistence type="inferred from homology"/>
<evidence type="ECO:0000256" key="10">
    <source>
        <dbReference type="ARBA" id="ARBA00044969"/>
    </source>
</evidence>
<keyword evidence="7" id="KW-0067">ATP-binding</keyword>
<comment type="similarity">
    <text evidence="1">Belongs to the helicase family. DnaB subfamily.</text>
</comment>
<evidence type="ECO:0000313" key="13">
    <source>
        <dbReference type="EMBL" id="NHZ89296.1"/>
    </source>
</evidence>
<keyword evidence="2" id="KW-0639">Primosome</keyword>
<dbReference type="InterPro" id="IPR016136">
    <property type="entry name" value="DNA_helicase_N/primase_C"/>
</dbReference>
<dbReference type="Gene3D" id="1.10.860.10">
    <property type="entry name" value="DNAb Helicase, Chain A"/>
    <property type="match status" value="1"/>
</dbReference>
<dbReference type="PANTHER" id="PTHR30153:SF2">
    <property type="entry name" value="REPLICATIVE DNA HELICASE"/>
    <property type="match status" value="1"/>
</dbReference>
<keyword evidence="14" id="KW-1185">Reference proteome</keyword>